<dbReference type="AlphaFoldDB" id="A0A1Q1FXE6"/>
<sequence length="81" mass="9578">MEKISKIISKVEIPEFIKNNLKKWDIIEENEKYVYLTPVFGLVEPSFGQPFLLVIDKTIKDGCLVFRDTPKWDELELNDIY</sequence>
<dbReference type="EMBL" id="SEWT01000008">
    <property type="protein sequence ID" value="RYU31338.1"/>
    <property type="molecule type" value="Genomic_DNA"/>
</dbReference>
<gene>
    <name evidence="1" type="ORF">EU507_12580</name>
</gene>
<protein>
    <submittedName>
        <fullName evidence="1">Uncharacterized protein</fullName>
    </submittedName>
</protein>
<proteinExistence type="predicted"/>
<accession>A0A1Q1FXE6</accession>
<evidence type="ECO:0000313" key="2">
    <source>
        <dbReference type="Proteomes" id="UP000292223"/>
    </source>
</evidence>
<name>A0A1Q1FXE6_ENTFL</name>
<dbReference type="Proteomes" id="UP000292223">
    <property type="component" value="Unassembled WGS sequence"/>
</dbReference>
<dbReference type="RefSeq" id="WP_002397460.1">
    <property type="nucleotide sequence ID" value="NZ_BJTI01000004.1"/>
</dbReference>
<reference evidence="1 2" key="1">
    <citation type="submission" date="2019-02" db="EMBL/GenBank/DDBJ databases">
        <title>From farm to fork: dissemination of Tn554::fexA-optrA in linezolid-resistant Enterococcus faecalis clones from chicken feces and meat in Tunisia.</title>
        <authorList>
            <person name="Tedim A.P."/>
            <person name="Elghaieb H."/>
            <person name="Abbassi M.S."/>
            <person name="Novais C."/>
            <person name="Hassen A."/>
            <person name="Peixe L."/>
            <person name="Freitas A.R."/>
        </authorList>
    </citation>
    <scope>NUCLEOTIDE SEQUENCE [LARGE SCALE GENOMIC DNA]</scope>
    <source>
        <strain evidence="1 2">728T</strain>
    </source>
</reference>
<evidence type="ECO:0000313" key="1">
    <source>
        <dbReference type="EMBL" id="RYU31338.1"/>
    </source>
</evidence>
<organism evidence="1 2">
    <name type="scientific">Enterococcus faecalis</name>
    <name type="common">Streptococcus faecalis</name>
    <dbReference type="NCBI Taxonomy" id="1351"/>
    <lineage>
        <taxon>Bacteria</taxon>
        <taxon>Bacillati</taxon>
        <taxon>Bacillota</taxon>
        <taxon>Bacilli</taxon>
        <taxon>Lactobacillales</taxon>
        <taxon>Enterococcaceae</taxon>
        <taxon>Enterococcus</taxon>
    </lineage>
</organism>
<comment type="caution">
    <text evidence="1">The sequence shown here is derived from an EMBL/GenBank/DDBJ whole genome shotgun (WGS) entry which is preliminary data.</text>
</comment>